<gene>
    <name evidence="1" type="ordered locus">Mesci_3886</name>
</gene>
<organism evidence="1 2">
    <name type="scientific">Mesorhizobium ciceri biovar biserrulae (strain HAMBI 2942 / LMG 23838 / WSM1271)</name>
    <dbReference type="NCBI Taxonomy" id="765698"/>
    <lineage>
        <taxon>Bacteria</taxon>
        <taxon>Pseudomonadati</taxon>
        <taxon>Pseudomonadota</taxon>
        <taxon>Alphaproteobacteria</taxon>
        <taxon>Hyphomicrobiales</taxon>
        <taxon>Phyllobacteriaceae</taxon>
        <taxon>Mesorhizobium</taxon>
    </lineage>
</organism>
<dbReference type="Proteomes" id="UP000007471">
    <property type="component" value="Chromosome"/>
</dbReference>
<accession>E8T8V4</accession>
<dbReference type="HOGENOM" id="CLU_828486_0_0_5"/>
<proteinExistence type="predicted"/>
<dbReference type="KEGG" id="mci:Mesci_3886"/>
<dbReference type="EMBL" id="CP002447">
    <property type="protein sequence ID" value="ADV13002.1"/>
    <property type="molecule type" value="Genomic_DNA"/>
</dbReference>
<dbReference type="AlphaFoldDB" id="E8T8V4"/>
<sequence>MNGLLTNIGIDITAKCGVAPSSLLKNAAVLHEYVFFHSGLYGGLADAFNFTNAELVASWASMDRDVASQLATNHSFVSLFPDVRELSASFSDFNPFRASEYSRRLAESKQSLSVTRKIVSRTFDVTEGEVEAGRIGNTWSNIPQFVAQDAALLAEVRRYDPSIMGVFSEAHATLLEIENDHRRPEQQTEELTILLGRSQETSSFPDFSAFSWDEIIELRRDPHISAFRAEMTRLVSGFSPWSDEEMILGEHYLRTLEELSKQVKPSVSKSIISLLIGQIPTGPFPNPLSLIGEILELRHQAKLTDDYGWLYFVQKAKSVSDRRRPKRSRGTADPK</sequence>
<evidence type="ECO:0000313" key="2">
    <source>
        <dbReference type="Proteomes" id="UP000007471"/>
    </source>
</evidence>
<name>E8T8V4_MESCW</name>
<evidence type="ECO:0000313" key="1">
    <source>
        <dbReference type="EMBL" id="ADV13002.1"/>
    </source>
</evidence>
<dbReference type="OrthoDB" id="10020359at2"/>
<reference evidence="2" key="1">
    <citation type="submission" date="2011-01" db="EMBL/GenBank/DDBJ databases">
        <title>Complete sequence of chromosome of Mesorhizobium ciceri bv. biserrulae WSM1271.</title>
        <authorList>
            <person name="Lucas S."/>
            <person name="Copeland A."/>
            <person name="Lapidus A."/>
            <person name="Cheng J.-F."/>
            <person name="Goodwin L."/>
            <person name="Pitluck S."/>
            <person name="Teshima H."/>
            <person name="Detter J.C."/>
            <person name="Han C."/>
            <person name="Tapia R."/>
            <person name="Land M."/>
            <person name="Hauser L."/>
            <person name="Kyrpides N."/>
            <person name="Ivanova N."/>
            <person name="Nandasena K."/>
            <person name="Reeve W.G."/>
            <person name="Howieson J.G."/>
            <person name="O'Hara G."/>
            <person name="Tiwari R.P."/>
            <person name="Woyke T."/>
        </authorList>
    </citation>
    <scope>NUCLEOTIDE SEQUENCE [LARGE SCALE GENOMIC DNA]</scope>
    <source>
        <strain evidence="2">HAMBI 2942 / LMG 23838 / WSM1271</strain>
    </source>
</reference>
<protein>
    <submittedName>
        <fullName evidence="1">Uncharacterized protein</fullName>
    </submittedName>
</protein>